<name>A0A542XYC4_9MICO</name>
<gene>
    <name evidence="3" type="ORF">FB468_3359</name>
</gene>
<dbReference type="Proteomes" id="UP000319094">
    <property type="component" value="Unassembled WGS sequence"/>
</dbReference>
<keyword evidence="3" id="KW-0808">Transferase</keyword>
<accession>A0A542XYC4</accession>
<dbReference type="SUPFAM" id="SSF52788">
    <property type="entry name" value="Phosphotyrosine protein phosphatases I"/>
    <property type="match status" value="1"/>
</dbReference>
<sequence length="136" mass="14059">MTGVPSVLFVCVKNGGKSQIAAGYMRVIADGAVRVASAGTSPGSSVNALAAAVMLEQDIDISAAIPTQLTEQAMREAGRVVVLGSEAHVPSVPGVDIETWITDEPSARGIEGVERMRLVCADIEGRVRELAGRLTG</sequence>
<organism evidence="3 4">
    <name type="scientific">Leucobacter komagatae</name>
    <dbReference type="NCBI Taxonomy" id="55969"/>
    <lineage>
        <taxon>Bacteria</taxon>
        <taxon>Bacillati</taxon>
        <taxon>Actinomycetota</taxon>
        <taxon>Actinomycetes</taxon>
        <taxon>Micrococcales</taxon>
        <taxon>Microbacteriaceae</taxon>
        <taxon>Leucobacter</taxon>
    </lineage>
</organism>
<keyword evidence="4" id="KW-1185">Reference proteome</keyword>
<evidence type="ECO:0000313" key="3">
    <source>
        <dbReference type="EMBL" id="TQL40834.1"/>
    </source>
</evidence>
<dbReference type="InterPro" id="IPR023485">
    <property type="entry name" value="Ptyr_pPase"/>
</dbReference>
<dbReference type="PANTHER" id="PTHR43428">
    <property type="entry name" value="ARSENATE REDUCTASE"/>
    <property type="match status" value="1"/>
</dbReference>
<comment type="caution">
    <text evidence="3">The sequence shown here is derived from an EMBL/GenBank/DDBJ whole genome shotgun (WGS) entry which is preliminary data.</text>
</comment>
<dbReference type="InterPro" id="IPR036196">
    <property type="entry name" value="Ptyr_pPase_sf"/>
</dbReference>
<feature type="domain" description="Phosphotyrosine protein phosphatase I" evidence="2">
    <location>
        <begin position="5"/>
        <end position="133"/>
    </location>
</feature>
<dbReference type="Gene3D" id="3.40.50.2300">
    <property type="match status" value="1"/>
</dbReference>
<proteinExistence type="predicted"/>
<evidence type="ECO:0000313" key="4">
    <source>
        <dbReference type="Proteomes" id="UP000319094"/>
    </source>
</evidence>
<protein>
    <submittedName>
        <fullName evidence="3">Arsenate-mycothiol transferase</fullName>
    </submittedName>
</protein>
<dbReference type="GO" id="GO:0046685">
    <property type="term" value="P:response to arsenic-containing substance"/>
    <property type="evidence" value="ECO:0007669"/>
    <property type="project" value="UniProtKB-KW"/>
</dbReference>
<dbReference type="AlphaFoldDB" id="A0A542XYC4"/>
<evidence type="ECO:0000259" key="2">
    <source>
        <dbReference type="SMART" id="SM00226"/>
    </source>
</evidence>
<dbReference type="OrthoDB" id="9799372at2"/>
<keyword evidence="1" id="KW-0059">Arsenical resistance</keyword>
<dbReference type="RefSeq" id="WP_141888926.1">
    <property type="nucleotide sequence ID" value="NZ_BAAAUY010000018.1"/>
</dbReference>
<dbReference type="PANTHER" id="PTHR43428:SF1">
    <property type="entry name" value="ARSENATE REDUCTASE"/>
    <property type="match status" value="1"/>
</dbReference>
<dbReference type="GO" id="GO:0016740">
    <property type="term" value="F:transferase activity"/>
    <property type="evidence" value="ECO:0007669"/>
    <property type="project" value="UniProtKB-KW"/>
</dbReference>
<dbReference type="EMBL" id="VFON01000002">
    <property type="protein sequence ID" value="TQL40834.1"/>
    <property type="molecule type" value="Genomic_DNA"/>
</dbReference>
<reference evidence="3 4" key="1">
    <citation type="submission" date="2019-06" db="EMBL/GenBank/DDBJ databases">
        <title>Sequencing the genomes of 1000 actinobacteria strains.</title>
        <authorList>
            <person name="Klenk H.-P."/>
        </authorList>
    </citation>
    <scope>NUCLEOTIDE SEQUENCE [LARGE SCALE GENOMIC DNA]</scope>
    <source>
        <strain evidence="3 4">DSM 8803</strain>
    </source>
</reference>
<dbReference type="SMART" id="SM00226">
    <property type="entry name" value="LMWPc"/>
    <property type="match status" value="1"/>
</dbReference>
<dbReference type="Pfam" id="PF01451">
    <property type="entry name" value="LMWPc"/>
    <property type="match status" value="1"/>
</dbReference>
<evidence type="ECO:0000256" key="1">
    <source>
        <dbReference type="ARBA" id="ARBA00022849"/>
    </source>
</evidence>